<evidence type="ECO:0000256" key="1">
    <source>
        <dbReference type="ARBA" id="ARBA00004613"/>
    </source>
</evidence>
<feature type="signal peptide" evidence="9">
    <location>
        <begin position="1"/>
        <end position="21"/>
    </location>
</feature>
<evidence type="ECO:0000256" key="7">
    <source>
        <dbReference type="ARBA" id="ARBA00023157"/>
    </source>
</evidence>
<dbReference type="CDD" id="cd00095">
    <property type="entry name" value="IFab"/>
    <property type="match status" value="1"/>
</dbReference>
<evidence type="ECO:0000313" key="11">
    <source>
        <dbReference type="RefSeq" id="XP_020025385.1"/>
    </source>
</evidence>
<dbReference type="SUPFAM" id="SSF47266">
    <property type="entry name" value="4-helical cytokines"/>
    <property type="match status" value="1"/>
</dbReference>
<sequence>MVLPFALLVALVVLSSRSVCSLVCDLPHSHSLGNKRALILLGQMRRISPFSCMKDRNDFGFPQEHFDGSQVQKAQAISALHEMTQQIYNLFSTKDSSAAWEKTLLQKFCTGLSQQMKDLEACLTQEVGEEEPPMMHEDSTLAVRNYFHRITLYLEKKKYSPCAWEIVRAEIMRSLYLSANLQEGLRNETWSTM</sequence>
<dbReference type="GO" id="GO:0005126">
    <property type="term" value="F:cytokine receptor binding"/>
    <property type="evidence" value="ECO:0007669"/>
    <property type="project" value="InterPro"/>
</dbReference>
<name>A0A8B7V3S3_CASCN</name>
<dbReference type="Proteomes" id="UP001732720">
    <property type="component" value="Chromosome 13"/>
</dbReference>
<feature type="chain" id="PRO_5034225468" evidence="9">
    <location>
        <begin position="22"/>
        <end position="193"/>
    </location>
</feature>
<evidence type="ECO:0000256" key="3">
    <source>
        <dbReference type="ARBA" id="ARBA00022514"/>
    </source>
</evidence>
<dbReference type="PROSITE" id="PS00252">
    <property type="entry name" value="INTERFERON_A_B_D"/>
    <property type="match status" value="1"/>
</dbReference>
<dbReference type="FunFam" id="1.20.1250.10:FF:000001">
    <property type="entry name" value="Interferon alpha"/>
    <property type="match status" value="1"/>
</dbReference>
<comment type="similarity">
    <text evidence="2 8">Belongs to the alpha/beta interferon family.</text>
</comment>
<evidence type="ECO:0000256" key="8">
    <source>
        <dbReference type="RuleBase" id="RU000436"/>
    </source>
</evidence>
<evidence type="ECO:0000256" key="6">
    <source>
        <dbReference type="ARBA" id="ARBA00023118"/>
    </source>
</evidence>
<gene>
    <name evidence="11" type="primary">LOC109690431</name>
</gene>
<evidence type="ECO:0000256" key="2">
    <source>
        <dbReference type="ARBA" id="ARBA00011033"/>
    </source>
</evidence>
<dbReference type="PANTHER" id="PTHR11691">
    <property type="entry name" value="TYPE I INTERFERON"/>
    <property type="match status" value="1"/>
</dbReference>
<organism evidence="11">
    <name type="scientific">Castor canadensis</name>
    <name type="common">American beaver</name>
    <dbReference type="NCBI Taxonomy" id="51338"/>
    <lineage>
        <taxon>Eukaryota</taxon>
        <taxon>Metazoa</taxon>
        <taxon>Chordata</taxon>
        <taxon>Craniata</taxon>
        <taxon>Vertebrata</taxon>
        <taxon>Euteleostomi</taxon>
        <taxon>Mammalia</taxon>
        <taxon>Eutheria</taxon>
        <taxon>Euarchontoglires</taxon>
        <taxon>Glires</taxon>
        <taxon>Rodentia</taxon>
        <taxon>Castorimorpha</taxon>
        <taxon>Castoridae</taxon>
        <taxon>Castor</taxon>
    </lineage>
</organism>
<evidence type="ECO:0000313" key="10">
    <source>
        <dbReference type="Proteomes" id="UP001732720"/>
    </source>
</evidence>
<dbReference type="AlphaFoldDB" id="A0A8B7V3S3"/>
<dbReference type="OrthoDB" id="9529410at2759"/>
<dbReference type="RefSeq" id="XP_020025385.1">
    <property type="nucleotide sequence ID" value="XM_020169796.1"/>
</dbReference>
<dbReference type="KEGG" id="ccan:109690431"/>
<dbReference type="Pfam" id="PF00143">
    <property type="entry name" value="Interferon"/>
    <property type="match status" value="1"/>
</dbReference>
<dbReference type="GeneID" id="109690431"/>
<accession>A0A8B7V3S3</accession>
<evidence type="ECO:0000256" key="5">
    <source>
        <dbReference type="ARBA" id="ARBA00022729"/>
    </source>
</evidence>
<dbReference type="Gene3D" id="1.20.1250.10">
    <property type="match status" value="1"/>
</dbReference>
<keyword evidence="10" id="KW-1185">Reference proteome</keyword>
<comment type="subcellular location">
    <subcellularLocation>
        <location evidence="1">Secreted</location>
    </subcellularLocation>
</comment>
<evidence type="ECO:0000256" key="4">
    <source>
        <dbReference type="ARBA" id="ARBA00022525"/>
    </source>
</evidence>
<dbReference type="GO" id="GO:0051607">
    <property type="term" value="P:defense response to virus"/>
    <property type="evidence" value="ECO:0007669"/>
    <property type="project" value="UniProtKB-KW"/>
</dbReference>
<keyword evidence="3 8" id="KW-0202">Cytokine</keyword>
<dbReference type="SMART" id="SM00076">
    <property type="entry name" value="IFabd"/>
    <property type="match status" value="1"/>
</dbReference>
<dbReference type="InterPro" id="IPR009079">
    <property type="entry name" value="4_helix_cytokine-like_core"/>
</dbReference>
<dbReference type="PRINTS" id="PR00266">
    <property type="entry name" value="INTERFERONAB"/>
</dbReference>
<keyword evidence="6 8" id="KW-0051">Antiviral defense</keyword>
<keyword evidence="5 9" id="KW-0732">Signal</keyword>
<proteinExistence type="inferred from homology"/>
<dbReference type="GO" id="GO:0005615">
    <property type="term" value="C:extracellular space"/>
    <property type="evidence" value="ECO:0007669"/>
    <property type="project" value="UniProtKB-KW"/>
</dbReference>
<keyword evidence="7" id="KW-1015">Disulfide bond</keyword>
<dbReference type="InterPro" id="IPR000471">
    <property type="entry name" value="Interferon_alpha/beta/delta"/>
</dbReference>
<keyword evidence="4" id="KW-0964">Secreted</keyword>
<dbReference type="GO" id="GO:0005125">
    <property type="term" value="F:cytokine activity"/>
    <property type="evidence" value="ECO:0007669"/>
    <property type="project" value="UniProtKB-KW"/>
</dbReference>
<evidence type="ECO:0000256" key="9">
    <source>
        <dbReference type="SAM" id="SignalP"/>
    </source>
</evidence>
<reference evidence="11" key="1">
    <citation type="submission" date="2025-08" db="UniProtKB">
        <authorList>
            <consortium name="RefSeq"/>
        </authorList>
    </citation>
    <scope>IDENTIFICATION</scope>
    <source>
        <tissue evidence="11">Leukocyte</tissue>
    </source>
</reference>
<dbReference type="PANTHER" id="PTHR11691:SF60">
    <property type="entry name" value="INTERFERON ALPHA-5"/>
    <property type="match status" value="1"/>
</dbReference>
<protein>
    <submittedName>
        <fullName evidence="11">Interferon alpha-10-like</fullName>
    </submittedName>
</protein>